<dbReference type="Bgee" id="ENSELUG00000019208">
    <property type="expression patterns" value="Expressed in digestive tract and 10 other cell types or tissues"/>
</dbReference>
<protein>
    <submittedName>
        <fullName evidence="2">Uncharacterized protein</fullName>
    </submittedName>
</protein>
<feature type="transmembrane region" description="Helical" evidence="1">
    <location>
        <begin position="42"/>
        <end position="61"/>
    </location>
</feature>
<organism evidence="2 3">
    <name type="scientific">Esox lucius</name>
    <name type="common">Northern pike</name>
    <dbReference type="NCBI Taxonomy" id="8010"/>
    <lineage>
        <taxon>Eukaryota</taxon>
        <taxon>Metazoa</taxon>
        <taxon>Chordata</taxon>
        <taxon>Craniata</taxon>
        <taxon>Vertebrata</taxon>
        <taxon>Euteleostomi</taxon>
        <taxon>Actinopterygii</taxon>
        <taxon>Neopterygii</taxon>
        <taxon>Teleostei</taxon>
        <taxon>Protacanthopterygii</taxon>
        <taxon>Esociformes</taxon>
        <taxon>Esocidae</taxon>
        <taxon>Esox</taxon>
    </lineage>
</organism>
<keyword evidence="1" id="KW-1133">Transmembrane helix</keyword>
<accession>A0A3P8YUX0</accession>
<reference evidence="2" key="2">
    <citation type="submission" date="2020-02" db="EMBL/GenBank/DDBJ databases">
        <title>Esox lucius (northern pike) genome, fEsoLuc1, primary haplotype.</title>
        <authorList>
            <person name="Myers G."/>
            <person name="Karagic N."/>
            <person name="Meyer A."/>
            <person name="Pippel M."/>
            <person name="Reichard M."/>
            <person name="Winkler S."/>
            <person name="Tracey A."/>
            <person name="Sims Y."/>
            <person name="Howe K."/>
            <person name="Rhie A."/>
            <person name="Formenti G."/>
            <person name="Durbin R."/>
            <person name="Fedrigo O."/>
            <person name="Jarvis E.D."/>
        </authorList>
    </citation>
    <scope>NUCLEOTIDE SEQUENCE [LARGE SCALE GENOMIC DNA]</scope>
</reference>
<keyword evidence="3" id="KW-1185">Reference proteome</keyword>
<proteinExistence type="predicted"/>
<dbReference type="OMA" id="WIFFHAY"/>
<keyword evidence="1" id="KW-0812">Transmembrane</keyword>
<dbReference type="AlphaFoldDB" id="A0A3P8YUX0"/>
<dbReference type="PANTHER" id="PTHR28613">
    <property type="entry name" value="SI:CH211-232M10.4-RELATED"/>
    <property type="match status" value="1"/>
</dbReference>
<keyword evidence="1" id="KW-0472">Membrane</keyword>
<reference evidence="2" key="3">
    <citation type="submission" date="2025-08" db="UniProtKB">
        <authorList>
            <consortium name="Ensembl"/>
        </authorList>
    </citation>
    <scope>IDENTIFICATION</scope>
</reference>
<evidence type="ECO:0000256" key="1">
    <source>
        <dbReference type="SAM" id="Phobius"/>
    </source>
</evidence>
<feature type="transmembrane region" description="Helical" evidence="1">
    <location>
        <begin position="14"/>
        <end position="35"/>
    </location>
</feature>
<reference evidence="3" key="1">
    <citation type="journal article" date="2014" name="PLoS ONE">
        <title>The genome and linkage map of the northern pike (Esox lucius): conserved synteny revealed between the salmonid sister group and the Neoteleostei.</title>
        <authorList>
            <person name="Rondeau E.B."/>
            <person name="Minkley D.R."/>
            <person name="Leong J.S."/>
            <person name="Messmer A.M."/>
            <person name="Jantzen J.R."/>
            <person name="von Schalburg K.R."/>
            <person name="Lemon C."/>
            <person name="Bird N.H."/>
            <person name="Koop B.F."/>
        </authorList>
    </citation>
    <scope>NUCLEOTIDE SEQUENCE</scope>
</reference>
<dbReference type="Proteomes" id="UP000265140">
    <property type="component" value="Chromosome 5"/>
</dbReference>
<dbReference type="PANTHER" id="PTHR28613:SF9">
    <property type="entry name" value="TRANSMEMBRANE PROTEIN 238"/>
    <property type="match status" value="1"/>
</dbReference>
<evidence type="ECO:0000313" key="2">
    <source>
        <dbReference type="Ensembl" id="ENSELUP00000019938.2"/>
    </source>
</evidence>
<dbReference type="InParanoid" id="A0A3P8YUX0"/>
<reference evidence="2" key="4">
    <citation type="submission" date="2025-09" db="UniProtKB">
        <authorList>
            <consortium name="Ensembl"/>
        </authorList>
    </citation>
    <scope>IDENTIFICATION</scope>
</reference>
<dbReference type="Pfam" id="PF15125">
    <property type="entry name" value="TMEM238"/>
    <property type="match status" value="1"/>
</dbReference>
<dbReference type="GeneTree" id="ENSGT00940000162720"/>
<name>A0A3P8YUX0_ESOLU</name>
<sequence>MERRYRGVGRCKCAFWFAVVHDIVGVSILLTGVFADIFCHDLFIYSGAVVIFLSLIWWVFWFSGNIEVPPEELQDDVGLVNLKNKGIRGVVRKVTGKSPYLHLVDKVADFGLCMVQVFSYLCFDYLLSQFIMQHKLENVDV</sequence>
<dbReference type="Ensembl" id="ENSELUT00000030208.3">
    <property type="protein sequence ID" value="ENSELUP00000019938.2"/>
    <property type="gene ID" value="ENSELUG00000019208.3"/>
</dbReference>
<evidence type="ECO:0000313" key="3">
    <source>
        <dbReference type="Proteomes" id="UP000265140"/>
    </source>
</evidence>
<dbReference type="InterPro" id="IPR029365">
    <property type="entry name" value="TMEM238"/>
</dbReference>